<dbReference type="AlphaFoldDB" id="A0A2U2BCG2"/>
<sequence>MKHCNINSLKGLWIIVFSLIIIPLHAQEHTNNRAKWFTDARFGMFIHWGIYSGAEGVWKGEQIRHDNDYAEWIFYRNSIEKEEYLSLLDRINWNEVNPEEWVILAKKAGMKYITLTAKHHDGFALWDSKVSDYDIADQTKDKRDIVAELASACRKHGIKLGLYYSHWVDWAHPYGWNHSREIYPLTDEQYDEYWQQKVIPQMRELLTNYGKIDLIWFDMWIHHSESIITKDQLVQLKSLIRELQPQCLVNSRLGLSIEEDSDVDFRTLGDNQLGEDKLEYPWQSPGTVAHSWGYHRNESQWKSTTSLLKALIGNVSLNGNYMLNIGPRANGDVPYEISQRLLDIGQWLKINGEAIYGSGAFDLPKDQHDWGHMTYRVTDNHTHRLFLHVYNWPLSNRLPVTGINTEPKKVYLLSDKQKAPLPFSHNQVFTEIMLPHLHPDNLASVVVMEFDSKPDITSDLVAENTDGGFSLTPGNTISEEGDFKKTSKQKYGTIPSHLEISGTYKTLWKVFIDKPGKYSLDVSYSYQANESGGAICIKAGKNVIKQTFSPTGLTVGEPNENWHIEKFMSPETGTVKFTEPGIYEISVRIESDNEPIHFQYIWMEKQ</sequence>
<evidence type="ECO:0000256" key="5">
    <source>
        <dbReference type="ARBA" id="ARBA00022801"/>
    </source>
</evidence>
<dbReference type="InterPro" id="IPR017853">
    <property type="entry name" value="GH"/>
</dbReference>
<organism evidence="8 9">
    <name type="scientific">Marinilabilia rubra</name>
    <dbReference type="NCBI Taxonomy" id="2162893"/>
    <lineage>
        <taxon>Bacteria</taxon>
        <taxon>Pseudomonadati</taxon>
        <taxon>Bacteroidota</taxon>
        <taxon>Bacteroidia</taxon>
        <taxon>Marinilabiliales</taxon>
        <taxon>Marinilabiliaceae</taxon>
        <taxon>Marinilabilia</taxon>
    </lineage>
</organism>
<evidence type="ECO:0000313" key="9">
    <source>
        <dbReference type="Proteomes" id="UP000244956"/>
    </source>
</evidence>
<evidence type="ECO:0000313" key="8">
    <source>
        <dbReference type="EMBL" id="PWE00759.1"/>
    </source>
</evidence>
<dbReference type="SMART" id="SM00812">
    <property type="entry name" value="Alpha_L_fucos"/>
    <property type="match status" value="1"/>
</dbReference>
<dbReference type="GO" id="GO:0004560">
    <property type="term" value="F:alpha-L-fucosidase activity"/>
    <property type="evidence" value="ECO:0007669"/>
    <property type="project" value="InterPro"/>
</dbReference>
<dbReference type="GO" id="GO:0006004">
    <property type="term" value="P:fucose metabolic process"/>
    <property type="evidence" value="ECO:0007669"/>
    <property type="project" value="InterPro"/>
</dbReference>
<dbReference type="SUPFAM" id="SSF51445">
    <property type="entry name" value="(Trans)glycosidases"/>
    <property type="match status" value="1"/>
</dbReference>
<dbReference type="InterPro" id="IPR016286">
    <property type="entry name" value="FUC_metazoa-typ"/>
</dbReference>
<accession>A0A2U2BCG2</accession>
<evidence type="ECO:0000256" key="3">
    <source>
        <dbReference type="ARBA" id="ARBA00012662"/>
    </source>
</evidence>
<evidence type="ECO:0000256" key="1">
    <source>
        <dbReference type="ARBA" id="ARBA00004071"/>
    </source>
</evidence>
<keyword evidence="5" id="KW-0378">Hydrolase</keyword>
<evidence type="ECO:0000256" key="2">
    <source>
        <dbReference type="ARBA" id="ARBA00007951"/>
    </source>
</evidence>
<dbReference type="InterPro" id="IPR000933">
    <property type="entry name" value="Glyco_hydro_29"/>
</dbReference>
<dbReference type="PANTHER" id="PTHR10030:SF37">
    <property type="entry name" value="ALPHA-L-FUCOSIDASE-RELATED"/>
    <property type="match status" value="1"/>
</dbReference>
<dbReference type="GO" id="GO:0005764">
    <property type="term" value="C:lysosome"/>
    <property type="evidence" value="ECO:0007669"/>
    <property type="project" value="TreeGrafter"/>
</dbReference>
<dbReference type="PRINTS" id="PR00741">
    <property type="entry name" value="GLHYDRLASE29"/>
</dbReference>
<dbReference type="PANTHER" id="PTHR10030">
    <property type="entry name" value="ALPHA-L-FUCOSIDASE"/>
    <property type="match status" value="1"/>
</dbReference>
<dbReference type="Gene3D" id="2.60.40.1180">
    <property type="entry name" value="Golgi alpha-mannosidase II"/>
    <property type="match status" value="1"/>
</dbReference>
<dbReference type="Proteomes" id="UP000244956">
    <property type="component" value="Unassembled WGS sequence"/>
</dbReference>
<keyword evidence="9" id="KW-1185">Reference proteome</keyword>
<keyword evidence="6" id="KW-0326">Glycosidase</keyword>
<protein>
    <recommendedName>
        <fullName evidence="3">alpha-L-fucosidase</fullName>
        <ecNumber evidence="3">3.2.1.51</ecNumber>
    </recommendedName>
</protein>
<dbReference type="InterPro" id="IPR013780">
    <property type="entry name" value="Glyco_hydro_b"/>
</dbReference>
<dbReference type="Pfam" id="PF01120">
    <property type="entry name" value="Alpha_L_fucos"/>
    <property type="match status" value="1"/>
</dbReference>
<dbReference type="InterPro" id="IPR057739">
    <property type="entry name" value="Glyco_hydro_29_N"/>
</dbReference>
<comment type="function">
    <text evidence="1">Alpha-L-fucosidase is responsible for hydrolyzing the alpha-1,6-linked fucose joined to the reducing-end N-acetylglucosamine of the carbohydrate moieties of glycoproteins.</text>
</comment>
<reference evidence="8 9" key="1">
    <citation type="submission" date="2018-05" db="EMBL/GenBank/DDBJ databases">
        <title>Marinilabilia rubrum sp. nov., isolated from saltern sediment.</title>
        <authorList>
            <person name="Zhang R."/>
        </authorList>
    </citation>
    <scope>NUCLEOTIDE SEQUENCE [LARGE SCALE GENOMIC DNA]</scope>
    <source>
        <strain evidence="8 9">WTE16</strain>
    </source>
</reference>
<dbReference type="OrthoDB" id="1389336at2"/>
<evidence type="ECO:0000256" key="4">
    <source>
        <dbReference type="ARBA" id="ARBA00022729"/>
    </source>
</evidence>
<evidence type="ECO:0000256" key="6">
    <source>
        <dbReference type="ARBA" id="ARBA00023295"/>
    </source>
</evidence>
<keyword evidence="4" id="KW-0732">Signal</keyword>
<gene>
    <name evidence="8" type="ORF">DDZ16_03975</name>
</gene>
<name>A0A2U2BCG2_9BACT</name>
<comment type="similarity">
    <text evidence="2">Belongs to the glycosyl hydrolase 29 family.</text>
</comment>
<dbReference type="Gene3D" id="3.20.20.80">
    <property type="entry name" value="Glycosidases"/>
    <property type="match status" value="1"/>
</dbReference>
<dbReference type="RefSeq" id="WP_109263130.1">
    <property type="nucleotide sequence ID" value="NZ_QEWP01000002.1"/>
</dbReference>
<dbReference type="EC" id="3.2.1.51" evidence="3"/>
<comment type="caution">
    <text evidence="8">The sequence shown here is derived from an EMBL/GenBank/DDBJ whole genome shotgun (WGS) entry which is preliminary data.</text>
</comment>
<dbReference type="EMBL" id="QEWP01000002">
    <property type="protein sequence ID" value="PWE00759.1"/>
    <property type="molecule type" value="Genomic_DNA"/>
</dbReference>
<proteinExistence type="inferred from homology"/>
<dbReference type="GO" id="GO:0016139">
    <property type="term" value="P:glycoside catabolic process"/>
    <property type="evidence" value="ECO:0007669"/>
    <property type="project" value="TreeGrafter"/>
</dbReference>
<feature type="domain" description="Glycoside hydrolase family 29 N-terminal" evidence="7">
    <location>
        <begin position="29"/>
        <end position="353"/>
    </location>
</feature>
<evidence type="ECO:0000259" key="7">
    <source>
        <dbReference type="Pfam" id="PF01120"/>
    </source>
</evidence>